<organism evidence="3 4">
    <name type="scientific">Methylophilus rhizosphaerae</name>
    <dbReference type="NCBI Taxonomy" id="492660"/>
    <lineage>
        <taxon>Bacteria</taxon>
        <taxon>Pseudomonadati</taxon>
        <taxon>Pseudomonadota</taxon>
        <taxon>Betaproteobacteria</taxon>
        <taxon>Nitrosomonadales</taxon>
        <taxon>Methylophilaceae</taxon>
        <taxon>Methylophilus</taxon>
    </lineage>
</organism>
<dbReference type="PANTHER" id="PTHR47396">
    <property type="entry name" value="TYPE I RESTRICTION ENZYME ECOKI R PROTEIN"/>
    <property type="match status" value="1"/>
</dbReference>
<proteinExistence type="predicted"/>
<feature type="transmembrane region" description="Helical" evidence="1">
    <location>
        <begin position="67"/>
        <end position="89"/>
    </location>
</feature>
<dbReference type="Gene3D" id="3.40.50.300">
    <property type="entry name" value="P-loop containing nucleotide triphosphate hydrolases"/>
    <property type="match status" value="1"/>
</dbReference>
<accession>A0A1G9A5P9</accession>
<dbReference type="InterPro" id="IPR014001">
    <property type="entry name" value="Helicase_ATP-bd"/>
</dbReference>
<protein>
    <submittedName>
        <fullName evidence="3">Type III restriction enzyme</fullName>
    </submittedName>
</protein>
<keyword evidence="1" id="KW-1133">Transmembrane helix</keyword>
<dbReference type="SUPFAM" id="SSF52540">
    <property type="entry name" value="P-loop containing nucleoside triphosphate hydrolases"/>
    <property type="match status" value="2"/>
</dbReference>
<dbReference type="CDD" id="cd18785">
    <property type="entry name" value="SF2_C"/>
    <property type="match status" value="1"/>
</dbReference>
<dbReference type="Pfam" id="PF04851">
    <property type="entry name" value="ResIII"/>
    <property type="match status" value="1"/>
</dbReference>
<name>A0A1G9A5P9_9PROT</name>
<feature type="domain" description="Helicase ATP-binding" evidence="2">
    <location>
        <begin position="58"/>
        <end position="254"/>
    </location>
</feature>
<dbReference type="InterPro" id="IPR006935">
    <property type="entry name" value="Helicase/UvrB_N"/>
</dbReference>
<dbReference type="STRING" id="492660.SAMN05192566_0698"/>
<dbReference type="GO" id="GO:0003677">
    <property type="term" value="F:DNA binding"/>
    <property type="evidence" value="ECO:0007669"/>
    <property type="project" value="InterPro"/>
</dbReference>
<keyword evidence="1" id="KW-0812">Transmembrane</keyword>
<evidence type="ECO:0000256" key="1">
    <source>
        <dbReference type="SAM" id="Phobius"/>
    </source>
</evidence>
<dbReference type="PROSITE" id="PS51192">
    <property type="entry name" value="HELICASE_ATP_BIND_1"/>
    <property type="match status" value="1"/>
</dbReference>
<evidence type="ECO:0000259" key="2">
    <source>
        <dbReference type="PROSITE" id="PS51192"/>
    </source>
</evidence>
<dbReference type="OrthoDB" id="9803459at2"/>
<dbReference type="SMART" id="SM00487">
    <property type="entry name" value="DEXDc"/>
    <property type="match status" value="1"/>
</dbReference>
<dbReference type="RefSeq" id="WP_091469946.1">
    <property type="nucleotide sequence ID" value="NZ_FNFX01000001.1"/>
</dbReference>
<dbReference type="GO" id="GO:0005829">
    <property type="term" value="C:cytosol"/>
    <property type="evidence" value="ECO:0007669"/>
    <property type="project" value="TreeGrafter"/>
</dbReference>
<gene>
    <name evidence="3" type="ORF">SAMN05192566_0698</name>
</gene>
<evidence type="ECO:0000313" key="3">
    <source>
        <dbReference type="EMBL" id="SDK22541.1"/>
    </source>
</evidence>
<dbReference type="PANTHER" id="PTHR47396:SF1">
    <property type="entry name" value="ATP-DEPENDENT HELICASE IRC3-RELATED"/>
    <property type="match status" value="1"/>
</dbReference>
<reference evidence="4" key="1">
    <citation type="submission" date="2016-10" db="EMBL/GenBank/DDBJ databases">
        <authorList>
            <person name="Varghese N."/>
            <person name="Submissions S."/>
        </authorList>
    </citation>
    <scope>NUCLEOTIDE SEQUENCE [LARGE SCALE GENOMIC DNA]</scope>
    <source>
        <strain evidence="4">CBMB127</strain>
    </source>
</reference>
<dbReference type="GO" id="GO:0016787">
    <property type="term" value="F:hydrolase activity"/>
    <property type="evidence" value="ECO:0007669"/>
    <property type="project" value="InterPro"/>
</dbReference>
<keyword evidence="4" id="KW-1185">Reference proteome</keyword>
<evidence type="ECO:0000313" key="4">
    <source>
        <dbReference type="Proteomes" id="UP000198629"/>
    </source>
</evidence>
<dbReference type="Proteomes" id="UP000198629">
    <property type="component" value="Unassembled WGS sequence"/>
</dbReference>
<sequence>MADRTLFQTLIEELGKRFIDATKIPDSILSNLNPKFPIRPYQEKAFRLFLNYWNEDFDGKPKQNHQLLFHMATGSGKTLMMAGLILYLYEKGYRNFLFFVNNNNIIEKTKDNFLNQHSIKYLFADSISFTDKRINFHELNNFQSTSPDEINIIFTTIQGLHLSLNTPRENSITYDDFEDKKIVLLSDEAHHINADTKKGIEIEQDELFEILSWEGTVERIFKANPNNVLLEFTATVDFNDENLSKKYKPKLIFDYPLKEFRKDGYSKEVKVLQSDLSTIDRAIQAILLSQYRRKVFEKNKLHIKPVILFKSKTIKESQSFLEDFVYAVKNLKPDTLQTIQNGTDEETILKIFSYLEANNISLENLVTELKEDFSEEKLISVNSKEDSELKQLAVNSLESNEFRAVFAVDKLNEGWDVLNLFDIVRLYETRDSGKGKLGKTTMSEAQLIGRGARYCPFQITSDQPLFGRKYDEDIDNELRICEELHYHSSYNPKYIQELNTALREIGIKANESIERKITLKESFKKTALYKAGHFFINERVKYSRDDIVGLDSSVINQLHKITLKTGYTKSIFAFEAPATDKGIVKKSVDYSLKNFGKSIIRKAIQRLEFYEFSNLKKYLPNLKSIDQFIDSEDYLGKLKLEVTGLPDKVNNLSPDEMLDATIQVLTSISTFISSDKIEYKGSKKFHPRMIKEVFTDKTLNFTIDDSGDKEFGKSMNNAVETAYHLDLTAKDWYPFNDCYGTSEEKLLIQYIDKKHTDLSKKYSEVFLIRNERHFKIYAFDDGRPFEPDFILYLVGKEETNTMYYQVFLEPKGSHLLKADEWKENFLKAIKSEFEIDQLFSNKHYAAWGLPFFNSTDRTREFNEGFEELIN</sequence>
<dbReference type="InterPro" id="IPR050742">
    <property type="entry name" value="Helicase_Restrict-Modif_Enz"/>
</dbReference>
<keyword evidence="1" id="KW-0472">Membrane</keyword>
<dbReference type="GO" id="GO:0005524">
    <property type="term" value="F:ATP binding"/>
    <property type="evidence" value="ECO:0007669"/>
    <property type="project" value="InterPro"/>
</dbReference>
<dbReference type="AlphaFoldDB" id="A0A1G9A5P9"/>
<dbReference type="InterPro" id="IPR027417">
    <property type="entry name" value="P-loop_NTPase"/>
</dbReference>
<dbReference type="EMBL" id="FNFX01000001">
    <property type="protein sequence ID" value="SDK22541.1"/>
    <property type="molecule type" value="Genomic_DNA"/>
</dbReference>